<name>A0ABU5EBT2_9PROT</name>
<sequence>MTKTALEAYLTNRIQTYEPDVTGVIVNREDPSLKGYSWDVSRIDGPLSESMLDKVERAVIFPLQRKIDLIDE</sequence>
<evidence type="ECO:0000313" key="1">
    <source>
        <dbReference type="EMBL" id="MDY0883616.1"/>
    </source>
</evidence>
<reference evidence="1 2" key="1">
    <citation type="journal article" date="2016" name="Antonie Van Leeuwenhoek">
        <title>Dongia soli sp. nov., isolated from soil from Dokdo, Korea.</title>
        <authorList>
            <person name="Kim D.U."/>
            <person name="Lee H."/>
            <person name="Kim H."/>
            <person name="Kim S.G."/>
            <person name="Ka J.O."/>
        </authorList>
    </citation>
    <scope>NUCLEOTIDE SEQUENCE [LARGE SCALE GENOMIC DNA]</scope>
    <source>
        <strain evidence="1 2">D78</strain>
    </source>
</reference>
<dbReference type="RefSeq" id="WP_320508690.1">
    <property type="nucleotide sequence ID" value="NZ_JAXCLW010000003.1"/>
</dbReference>
<keyword evidence="2" id="KW-1185">Reference proteome</keyword>
<protein>
    <submittedName>
        <fullName evidence="1">Uncharacterized protein</fullName>
    </submittedName>
</protein>
<accession>A0ABU5EBT2</accession>
<dbReference type="EMBL" id="JAXCLW010000003">
    <property type="protein sequence ID" value="MDY0883616.1"/>
    <property type="molecule type" value="Genomic_DNA"/>
</dbReference>
<dbReference type="Proteomes" id="UP001279642">
    <property type="component" value="Unassembled WGS sequence"/>
</dbReference>
<proteinExistence type="predicted"/>
<comment type="caution">
    <text evidence="1">The sequence shown here is derived from an EMBL/GenBank/DDBJ whole genome shotgun (WGS) entry which is preliminary data.</text>
</comment>
<organism evidence="1 2">
    <name type="scientific">Dongia soli</name>
    <dbReference type="NCBI Taxonomy" id="600628"/>
    <lineage>
        <taxon>Bacteria</taxon>
        <taxon>Pseudomonadati</taxon>
        <taxon>Pseudomonadota</taxon>
        <taxon>Alphaproteobacteria</taxon>
        <taxon>Rhodospirillales</taxon>
        <taxon>Dongiaceae</taxon>
        <taxon>Dongia</taxon>
    </lineage>
</organism>
<evidence type="ECO:0000313" key="2">
    <source>
        <dbReference type="Proteomes" id="UP001279642"/>
    </source>
</evidence>
<gene>
    <name evidence="1" type="ORF">SMD27_12240</name>
</gene>